<dbReference type="EMBL" id="JAMZMM010000032">
    <property type="protein sequence ID" value="MCP2727928.1"/>
    <property type="molecule type" value="Genomic_DNA"/>
</dbReference>
<evidence type="ECO:0000313" key="3">
    <source>
        <dbReference type="Proteomes" id="UP001204953"/>
    </source>
</evidence>
<feature type="domain" description="CRISPR system ring nuclease SSO1393-like" evidence="1">
    <location>
        <begin position="72"/>
        <end position="209"/>
    </location>
</feature>
<dbReference type="Gene3D" id="3.40.50.10770">
    <property type="entry name" value="Hypothetical protein VC1899 like domain (Restriction endonuclease-like)"/>
    <property type="match status" value="1"/>
</dbReference>
<accession>A0AAE3GQA2</accession>
<evidence type="ECO:0000259" key="1">
    <source>
        <dbReference type="Pfam" id="PF09651"/>
    </source>
</evidence>
<dbReference type="RefSeq" id="WP_254010735.1">
    <property type="nucleotide sequence ID" value="NZ_JAMZMM010000032.1"/>
</dbReference>
<organism evidence="2 3">
    <name type="scientific">Limnofasciculus baicalensis BBK-W-15</name>
    <dbReference type="NCBI Taxonomy" id="2699891"/>
    <lineage>
        <taxon>Bacteria</taxon>
        <taxon>Bacillati</taxon>
        <taxon>Cyanobacteriota</taxon>
        <taxon>Cyanophyceae</taxon>
        <taxon>Coleofasciculales</taxon>
        <taxon>Coleofasciculaceae</taxon>
        <taxon>Limnofasciculus</taxon>
        <taxon>Limnofasciculus baicalensis</taxon>
    </lineage>
</organism>
<protein>
    <submittedName>
        <fullName evidence="2">CRISPR-associated protein</fullName>
    </submittedName>
</protein>
<name>A0AAE3GQA2_9CYAN</name>
<comment type="caution">
    <text evidence="2">The sequence shown here is derived from an EMBL/GenBank/DDBJ whole genome shotgun (WGS) entry which is preliminary data.</text>
</comment>
<reference evidence="2" key="1">
    <citation type="submission" date="2022-06" db="EMBL/GenBank/DDBJ databases">
        <title>New cyanobacteria of genus Symplocastrum in benthos of Lake Baikal.</title>
        <authorList>
            <person name="Sorokovikova E."/>
            <person name="Tikhonova I."/>
            <person name="Krasnopeev A."/>
            <person name="Evseev P."/>
            <person name="Gladkikh A."/>
            <person name="Belykh O."/>
        </authorList>
    </citation>
    <scope>NUCLEOTIDE SEQUENCE</scope>
    <source>
        <strain evidence="2">BBK-W-15</strain>
    </source>
</reference>
<sequence>MTKLVISTVGTSVLTNQIDPDIDDNDWYERLQQTANYTDNEIQHDPVIKKIISELKERAEQELSSSDTDKIRKASAELNGIYGLYNEQIEQGIPDMHLLITTDTAQGRVAAEIVESFLKRKGLTNISIHAQSGLSTASSEIFVEGMAKLIPSMQETIKKCKDCQYTICFNLVGGFKALQGYFNTIGMFHADKIIYVFEGSNTLITIPKLPVKVDVEKVAPYKVQLAMMSAGEISTSSEKAKEVPQDWVLLDGNEITLSIWGQLIWNQCKSEILSGELLKFPKLEYAGSFKDDYKNQTDLKKRAELQETLAKVAYLLAKNKDGVGELKKDGGLQFERYTNTSIDHFRDTLGLRVSCKVLEKSSLSLRYYGTHNHVERSEGIKGR</sequence>
<dbReference type="NCBIfam" id="TIGR02619">
    <property type="entry name" value="putative CRISPR-associated protein, APE2256 family"/>
    <property type="match status" value="1"/>
</dbReference>
<dbReference type="Pfam" id="PF09651">
    <property type="entry name" value="Cas_APE2256"/>
    <property type="match status" value="1"/>
</dbReference>
<dbReference type="InterPro" id="IPR013442">
    <property type="entry name" value="SSO1393-like"/>
</dbReference>
<proteinExistence type="predicted"/>
<gene>
    <name evidence="2" type="ORF">NJ959_05475</name>
</gene>
<keyword evidence="3" id="KW-1185">Reference proteome</keyword>
<dbReference type="Proteomes" id="UP001204953">
    <property type="component" value="Unassembled WGS sequence"/>
</dbReference>
<dbReference type="AlphaFoldDB" id="A0AAE3GQA2"/>
<dbReference type="CDD" id="cd09742">
    <property type="entry name" value="Csm6_III-A"/>
    <property type="match status" value="1"/>
</dbReference>
<evidence type="ECO:0000313" key="2">
    <source>
        <dbReference type="EMBL" id="MCP2727928.1"/>
    </source>
</evidence>
<dbReference type="Gene3D" id="1.10.196.30">
    <property type="match status" value="1"/>
</dbReference>